<evidence type="ECO:0000313" key="3">
    <source>
        <dbReference type="EMBL" id="KAK3303757.1"/>
    </source>
</evidence>
<sequence>MARMTAQLTEELSQAQEQLTQARRKLEDTRLQLHAMNEAQEAPLTRPTYADVARYTPPTSAPSLASSGSRTTTPEPVFCTVDVTKVLEEYIEEATPVAFRKLIENEMQVPGDQPKWRCLAVTRDRGNINRLRVIGRNEVEVKKIKDIIEAKKAPGA</sequence>
<dbReference type="GeneID" id="87888666"/>
<feature type="compositionally biased region" description="Low complexity" evidence="2">
    <location>
        <begin position="56"/>
        <end position="71"/>
    </location>
</feature>
<evidence type="ECO:0000256" key="1">
    <source>
        <dbReference type="SAM" id="Coils"/>
    </source>
</evidence>
<name>A0AAJ0GPI4_9PEZI</name>
<dbReference type="AlphaFoldDB" id="A0AAJ0GPI4"/>
<feature type="region of interest" description="Disordered" evidence="2">
    <location>
        <begin position="51"/>
        <end position="75"/>
    </location>
</feature>
<dbReference type="EMBL" id="JAUDZG010000006">
    <property type="protein sequence ID" value="KAK3303757.1"/>
    <property type="molecule type" value="Genomic_DNA"/>
</dbReference>
<keyword evidence="1" id="KW-0175">Coiled coil</keyword>
<reference evidence="3" key="2">
    <citation type="submission" date="2023-06" db="EMBL/GenBank/DDBJ databases">
        <authorList>
            <consortium name="Lawrence Berkeley National Laboratory"/>
            <person name="Mondo S.J."/>
            <person name="Hensen N."/>
            <person name="Bonometti L."/>
            <person name="Westerberg I."/>
            <person name="Brannstrom I.O."/>
            <person name="Guillou S."/>
            <person name="Cros-Aarteil S."/>
            <person name="Calhoun S."/>
            <person name="Haridas S."/>
            <person name="Kuo A."/>
            <person name="Pangilinan J."/>
            <person name="Riley R."/>
            <person name="Labutti K."/>
            <person name="Andreopoulos B."/>
            <person name="Lipzen A."/>
            <person name="Chen C."/>
            <person name="Yanf M."/>
            <person name="Daum C."/>
            <person name="Ng V."/>
            <person name="Clum A."/>
            <person name="Steindorff A."/>
            <person name="Ohm R."/>
            <person name="Martin F."/>
            <person name="Silar P."/>
            <person name="Natvig D."/>
            <person name="Lalanne C."/>
            <person name="Gautier V."/>
            <person name="Ament-Velasquez S.L."/>
            <person name="Kruys A."/>
            <person name="Hutchinson M.I."/>
            <person name="Powell A.J."/>
            <person name="Barry K."/>
            <person name="Miller A.N."/>
            <person name="Grigoriev I.V."/>
            <person name="Debuchy R."/>
            <person name="Gladieux P."/>
            <person name="Thoren M.H."/>
            <person name="Johannesson H."/>
        </authorList>
    </citation>
    <scope>NUCLEOTIDE SEQUENCE</scope>
    <source>
        <strain evidence="3">CBS 333.67</strain>
    </source>
</reference>
<keyword evidence="4" id="KW-1185">Reference proteome</keyword>
<evidence type="ECO:0000313" key="4">
    <source>
        <dbReference type="Proteomes" id="UP001273166"/>
    </source>
</evidence>
<gene>
    <name evidence="3" type="ORF">B0T15DRAFT_541147</name>
</gene>
<protein>
    <submittedName>
        <fullName evidence="3">Uncharacterized protein</fullName>
    </submittedName>
</protein>
<comment type="caution">
    <text evidence="3">The sequence shown here is derived from an EMBL/GenBank/DDBJ whole genome shotgun (WGS) entry which is preliminary data.</text>
</comment>
<evidence type="ECO:0000256" key="2">
    <source>
        <dbReference type="SAM" id="MobiDB-lite"/>
    </source>
</evidence>
<proteinExistence type="predicted"/>
<organism evidence="3 4">
    <name type="scientific">Chaetomium strumarium</name>
    <dbReference type="NCBI Taxonomy" id="1170767"/>
    <lineage>
        <taxon>Eukaryota</taxon>
        <taxon>Fungi</taxon>
        <taxon>Dikarya</taxon>
        <taxon>Ascomycota</taxon>
        <taxon>Pezizomycotina</taxon>
        <taxon>Sordariomycetes</taxon>
        <taxon>Sordariomycetidae</taxon>
        <taxon>Sordariales</taxon>
        <taxon>Chaetomiaceae</taxon>
        <taxon>Chaetomium</taxon>
    </lineage>
</organism>
<dbReference type="RefSeq" id="XP_062719537.1">
    <property type="nucleotide sequence ID" value="XM_062869837.1"/>
</dbReference>
<reference evidence="3" key="1">
    <citation type="journal article" date="2023" name="Mol. Phylogenet. Evol.">
        <title>Genome-scale phylogeny and comparative genomics of the fungal order Sordariales.</title>
        <authorList>
            <person name="Hensen N."/>
            <person name="Bonometti L."/>
            <person name="Westerberg I."/>
            <person name="Brannstrom I.O."/>
            <person name="Guillou S."/>
            <person name="Cros-Aarteil S."/>
            <person name="Calhoun S."/>
            <person name="Haridas S."/>
            <person name="Kuo A."/>
            <person name="Mondo S."/>
            <person name="Pangilinan J."/>
            <person name="Riley R."/>
            <person name="LaButti K."/>
            <person name="Andreopoulos B."/>
            <person name="Lipzen A."/>
            <person name="Chen C."/>
            <person name="Yan M."/>
            <person name="Daum C."/>
            <person name="Ng V."/>
            <person name="Clum A."/>
            <person name="Steindorff A."/>
            <person name="Ohm R.A."/>
            <person name="Martin F."/>
            <person name="Silar P."/>
            <person name="Natvig D.O."/>
            <person name="Lalanne C."/>
            <person name="Gautier V."/>
            <person name="Ament-Velasquez S.L."/>
            <person name="Kruys A."/>
            <person name="Hutchinson M.I."/>
            <person name="Powell A.J."/>
            <person name="Barry K."/>
            <person name="Miller A.N."/>
            <person name="Grigoriev I.V."/>
            <person name="Debuchy R."/>
            <person name="Gladieux P."/>
            <person name="Hiltunen Thoren M."/>
            <person name="Johannesson H."/>
        </authorList>
    </citation>
    <scope>NUCLEOTIDE SEQUENCE</scope>
    <source>
        <strain evidence="3">CBS 333.67</strain>
    </source>
</reference>
<dbReference type="Proteomes" id="UP001273166">
    <property type="component" value="Unassembled WGS sequence"/>
</dbReference>
<accession>A0AAJ0GPI4</accession>
<feature type="coiled-coil region" evidence="1">
    <location>
        <begin position="5"/>
        <end position="39"/>
    </location>
</feature>